<proteinExistence type="predicted"/>
<dbReference type="Proteomes" id="UP000030645">
    <property type="component" value="Unassembled WGS sequence"/>
</dbReference>
<evidence type="ECO:0000313" key="3">
    <source>
        <dbReference type="Proteomes" id="UP000030645"/>
    </source>
</evidence>
<sequence>MPRLKAWPWKITPSVSRPTKYEPPVQNPNEKKVKDHTLHLAADQVQAAVPLMTRKWKITPSVSPLTQATSPKPPPERPAPSHRRHWNDRPGSATATTNDPATHPRGSPRSTPPWSQNPRQFAPRKAAVLVAKPMAIFLRSAHVSVVPRSASAVVVGLFAAAVSEVGLDM</sequence>
<feature type="region of interest" description="Disordered" evidence="1">
    <location>
        <begin position="55"/>
        <end position="121"/>
    </location>
</feature>
<dbReference type="EMBL" id="KE344513">
    <property type="protein sequence ID" value="EXB65624.1"/>
    <property type="molecule type" value="Genomic_DNA"/>
</dbReference>
<gene>
    <name evidence="2" type="ORF">L484_025891</name>
</gene>
<dbReference type="AlphaFoldDB" id="W9RAU5"/>
<accession>W9RAU5</accession>
<feature type="compositionally biased region" description="Polar residues" evidence="1">
    <location>
        <begin position="108"/>
        <end position="119"/>
    </location>
</feature>
<keyword evidence="3" id="KW-1185">Reference proteome</keyword>
<evidence type="ECO:0000313" key="2">
    <source>
        <dbReference type="EMBL" id="EXB65624.1"/>
    </source>
</evidence>
<name>W9RAU5_9ROSA</name>
<reference evidence="3" key="1">
    <citation type="submission" date="2013-01" db="EMBL/GenBank/DDBJ databases">
        <title>Draft Genome Sequence of a Mulberry Tree, Morus notabilis C.K. Schneid.</title>
        <authorList>
            <person name="He N."/>
            <person name="Zhao S."/>
        </authorList>
    </citation>
    <scope>NUCLEOTIDE SEQUENCE</scope>
</reference>
<evidence type="ECO:0000256" key="1">
    <source>
        <dbReference type="SAM" id="MobiDB-lite"/>
    </source>
</evidence>
<organism evidence="2 3">
    <name type="scientific">Morus notabilis</name>
    <dbReference type="NCBI Taxonomy" id="981085"/>
    <lineage>
        <taxon>Eukaryota</taxon>
        <taxon>Viridiplantae</taxon>
        <taxon>Streptophyta</taxon>
        <taxon>Embryophyta</taxon>
        <taxon>Tracheophyta</taxon>
        <taxon>Spermatophyta</taxon>
        <taxon>Magnoliopsida</taxon>
        <taxon>eudicotyledons</taxon>
        <taxon>Gunneridae</taxon>
        <taxon>Pentapetalae</taxon>
        <taxon>rosids</taxon>
        <taxon>fabids</taxon>
        <taxon>Rosales</taxon>
        <taxon>Moraceae</taxon>
        <taxon>Moreae</taxon>
        <taxon>Morus</taxon>
    </lineage>
</organism>
<protein>
    <submittedName>
        <fullName evidence="2">Uncharacterized protein</fullName>
    </submittedName>
</protein>
<feature type="region of interest" description="Disordered" evidence="1">
    <location>
        <begin position="1"/>
        <end position="35"/>
    </location>
</feature>
<feature type="compositionally biased region" description="Polar residues" evidence="1">
    <location>
        <begin position="60"/>
        <end position="70"/>
    </location>
</feature>